<feature type="region of interest" description="Disordered" evidence="1">
    <location>
        <begin position="68"/>
        <end position="194"/>
    </location>
</feature>
<sequence>MSRTSISSVEKKALYAMYFESSFSKDKTFALTAQRRKGTIVILDVQAKIRRSPAKIISDNEEKVEITTDPRYLPGIEQSTRSLSKEPDDVAEAEEDQEEEEVKENVATDQHNEQTNHQTLIIDLTLSDSEEAEDNEADEDDKDSIRSDTTEVNPDIPSAVPLAAPPINHPTPQPPTMEQPDSAQKERIPSPSPPCYHPPQHFQNMYAPPIMLRSEGEYYAQREVLIQQYLRDSLDLYYKYEFKVLKLKRARDVLTNPIHIMPIFYSKYYAMFCYCIIMHIYTKVKYRAIYYAVSQGQSTTPYLKAFVITRICKGGRREPINSLVFMHFESAPSFRRRGHPARIIRQHVGKAFKISLGDNTQHQAPSLELVRYVRVGAF</sequence>
<reference evidence="2 3" key="1">
    <citation type="journal article" date="2011" name="Science">
        <title>The ecoresponsive genome of Daphnia pulex.</title>
        <authorList>
            <person name="Colbourne J.K."/>
            <person name="Pfrender M.E."/>
            <person name="Gilbert D."/>
            <person name="Thomas W.K."/>
            <person name="Tucker A."/>
            <person name="Oakley T.H."/>
            <person name="Tokishita S."/>
            <person name="Aerts A."/>
            <person name="Arnold G.J."/>
            <person name="Basu M.K."/>
            <person name="Bauer D.J."/>
            <person name="Caceres C.E."/>
            <person name="Carmel L."/>
            <person name="Casola C."/>
            <person name="Choi J.H."/>
            <person name="Detter J.C."/>
            <person name="Dong Q."/>
            <person name="Dusheyko S."/>
            <person name="Eads B.D."/>
            <person name="Frohlich T."/>
            <person name="Geiler-Samerotte K.A."/>
            <person name="Gerlach D."/>
            <person name="Hatcher P."/>
            <person name="Jogdeo S."/>
            <person name="Krijgsveld J."/>
            <person name="Kriventseva E.V."/>
            <person name="Kultz D."/>
            <person name="Laforsch C."/>
            <person name="Lindquist E."/>
            <person name="Lopez J."/>
            <person name="Manak J.R."/>
            <person name="Muller J."/>
            <person name="Pangilinan J."/>
            <person name="Patwardhan R.P."/>
            <person name="Pitluck S."/>
            <person name="Pritham E.J."/>
            <person name="Rechtsteiner A."/>
            <person name="Rho M."/>
            <person name="Rogozin I.B."/>
            <person name="Sakarya O."/>
            <person name="Salamov A."/>
            <person name="Schaack S."/>
            <person name="Shapiro H."/>
            <person name="Shiga Y."/>
            <person name="Skalitzky C."/>
            <person name="Smith Z."/>
            <person name="Souvorov A."/>
            <person name="Sung W."/>
            <person name="Tang Z."/>
            <person name="Tsuchiya D."/>
            <person name="Tu H."/>
            <person name="Vos H."/>
            <person name="Wang M."/>
            <person name="Wolf Y.I."/>
            <person name="Yamagata H."/>
            <person name="Yamada T."/>
            <person name="Ye Y."/>
            <person name="Shaw J.R."/>
            <person name="Andrews J."/>
            <person name="Crease T.J."/>
            <person name="Tang H."/>
            <person name="Lucas S.M."/>
            <person name="Robertson H.M."/>
            <person name="Bork P."/>
            <person name="Koonin E.V."/>
            <person name="Zdobnov E.M."/>
            <person name="Grigoriev I.V."/>
            <person name="Lynch M."/>
            <person name="Boore J.L."/>
        </authorList>
    </citation>
    <scope>NUCLEOTIDE SEQUENCE [LARGE SCALE GENOMIC DNA]</scope>
</reference>
<dbReference type="HOGENOM" id="CLU_732078_0_0_1"/>
<dbReference type="EMBL" id="GL732821">
    <property type="protein sequence ID" value="EFX64506.1"/>
    <property type="molecule type" value="Genomic_DNA"/>
</dbReference>
<dbReference type="Proteomes" id="UP000000305">
    <property type="component" value="Unassembled WGS sequence"/>
</dbReference>
<protein>
    <submittedName>
        <fullName evidence="2">Uncharacterized protein</fullName>
    </submittedName>
</protein>
<dbReference type="AlphaFoldDB" id="E9HUS2"/>
<keyword evidence="3" id="KW-1185">Reference proteome</keyword>
<evidence type="ECO:0000313" key="3">
    <source>
        <dbReference type="Proteomes" id="UP000000305"/>
    </source>
</evidence>
<feature type="compositionally biased region" description="Pro residues" evidence="1">
    <location>
        <begin position="163"/>
        <end position="177"/>
    </location>
</feature>
<dbReference type="PhylomeDB" id="E9HUS2"/>
<proteinExistence type="predicted"/>
<accession>E9HUS2</accession>
<gene>
    <name evidence="2" type="ORF">DAPPUDRAFT_118113</name>
</gene>
<feature type="compositionally biased region" description="Acidic residues" evidence="1">
    <location>
        <begin position="128"/>
        <end position="142"/>
    </location>
</feature>
<evidence type="ECO:0000313" key="2">
    <source>
        <dbReference type="EMBL" id="EFX64506.1"/>
    </source>
</evidence>
<dbReference type="KEGG" id="dpx:DAPPUDRAFT_118113"/>
<feature type="compositionally biased region" description="Basic and acidic residues" evidence="1">
    <location>
        <begin position="103"/>
        <end position="114"/>
    </location>
</feature>
<feature type="compositionally biased region" description="Acidic residues" evidence="1">
    <location>
        <begin position="89"/>
        <end position="102"/>
    </location>
</feature>
<organism evidence="2 3">
    <name type="scientific">Daphnia pulex</name>
    <name type="common">Water flea</name>
    <dbReference type="NCBI Taxonomy" id="6669"/>
    <lineage>
        <taxon>Eukaryota</taxon>
        <taxon>Metazoa</taxon>
        <taxon>Ecdysozoa</taxon>
        <taxon>Arthropoda</taxon>
        <taxon>Crustacea</taxon>
        <taxon>Branchiopoda</taxon>
        <taxon>Diplostraca</taxon>
        <taxon>Cladocera</taxon>
        <taxon>Anomopoda</taxon>
        <taxon>Daphniidae</taxon>
        <taxon>Daphnia</taxon>
    </lineage>
</organism>
<dbReference type="InParanoid" id="E9HUS2"/>
<evidence type="ECO:0000256" key="1">
    <source>
        <dbReference type="SAM" id="MobiDB-lite"/>
    </source>
</evidence>
<name>E9HUS2_DAPPU</name>